<feature type="binding site" evidence="7">
    <location>
        <position position="49"/>
    </location>
    <ligand>
        <name>5-amino-6-(D-ribitylamino)uracil</name>
        <dbReference type="ChEBI" id="CHEBI:15934"/>
    </ligand>
</feature>
<feature type="binding site" evidence="7">
    <location>
        <position position="138"/>
    </location>
    <ligand>
        <name>5-amino-6-(D-ribitylamino)uracil</name>
        <dbReference type="ChEBI" id="CHEBI:15934"/>
    </ligand>
</feature>
<feature type="active site" description="Proton donor" evidence="7">
    <location>
        <position position="113"/>
    </location>
</feature>
<dbReference type="RefSeq" id="WP_088386070.1">
    <property type="nucleotide sequence ID" value="NZ_NIOF01000007.1"/>
</dbReference>
<dbReference type="SUPFAM" id="SSF52121">
    <property type="entry name" value="Lumazine synthase"/>
    <property type="match status" value="1"/>
</dbReference>
<dbReference type="NCBIfam" id="NF009084">
    <property type="entry name" value="PRK12419.1"/>
    <property type="match status" value="1"/>
</dbReference>
<feature type="binding site" evidence="7">
    <location>
        <begin position="81"/>
        <end position="83"/>
    </location>
    <ligand>
        <name>5-amino-6-(D-ribitylamino)uracil</name>
        <dbReference type="ChEBI" id="CHEBI:15934"/>
    </ligand>
</feature>
<proteinExistence type="inferred from homology"/>
<evidence type="ECO:0000256" key="3">
    <source>
        <dbReference type="ARBA" id="ARBA00012664"/>
    </source>
</evidence>
<keyword evidence="4 7" id="KW-0686">Riboflavin biosynthesis</keyword>
<dbReference type="InterPro" id="IPR002180">
    <property type="entry name" value="LS/RS"/>
</dbReference>
<feature type="binding site" evidence="7">
    <location>
        <begin position="105"/>
        <end position="107"/>
    </location>
    <ligand>
        <name>5-amino-6-(D-ribitylamino)uracil</name>
        <dbReference type="ChEBI" id="CHEBI:15934"/>
    </ligand>
</feature>
<dbReference type="Gene3D" id="3.40.50.960">
    <property type="entry name" value="Lumazine/riboflavin synthase"/>
    <property type="match status" value="1"/>
</dbReference>
<reference evidence="9 10" key="1">
    <citation type="journal article" date="2008" name="Int. J. Syst. Evol. Microbiol.">
        <title>Description of Roseateles aquatilis sp. nov. and Roseateles terrae sp. nov., in the class Betaproteobacteria, and emended description of the genus Roseateles.</title>
        <authorList>
            <person name="Gomila M."/>
            <person name="Bowien B."/>
            <person name="Falsen E."/>
            <person name="Moore E.R."/>
            <person name="Lalucat J."/>
        </authorList>
    </citation>
    <scope>NUCLEOTIDE SEQUENCE [LARGE SCALE GENOMIC DNA]</scope>
    <source>
        <strain evidence="9 10">CCUG 48205</strain>
    </source>
</reference>
<evidence type="ECO:0000313" key="10">
    <source>
        <dbReference type="Proteomes" id="UP000197468"/>
    </source>
</evidence>
<dbReference type="PANTHER" id="PTHR21058:SF0">
    <property type="entry name" value="6,7-DIMETHYL-8-RIBITYLLUMAZINE SYNTHASE"/>
    <property type="match status" value="1"/>
</dbReference>
<dbReference type="AlphaFoldDB" id="A0A246J7N6"/>
<dbReference type="HAMAP" id="MF_00178">
    <property type="entry name" value="Lumazine_synth"/>
    <property type="match status" value="1"/>
</dbReference>
<keyword evidence="5 7" id="KW-0808">Transferase</keyword>
<accession>A0A246J7N6</accession>
<name>A0A246J7N6_9BURK</name>
<keyword evidence="10" id="KW-1185">Reference proteome</keyword>
<comment type="caution">
    <text evidence="7">Lacks conserved residue(s) required for the propagation of feature annotation.</text>
</comment>
<evidence type="ECO:0000256" key="5">
    <source>
        <dbReference type="ARBA" id="ARBA00022679"/>
    </source>
</evidence>
<dbReference type="GO" id="GO:0000906">
    <property type="term" value="F:6,7-dimethyl-8-ribityllumazine synthase activity"/>
    <property type="evidence" value="ECO:0007669"/>
    <property type="project" value="UniProtKB-UniRule"/>
</dbReference>
<comment type="pathway">
    <text evidence="1 7">Cofactor biosynthesis; riboflavin biosynthesis; riboflavin from 2-hydroxy-3-oxobutyl phosphate and 5-amino-6-(D-ribitylamino)uracil: step 1/2.</text>
</comment>
<dbReference type="EMBL" id="NIOF01000007">
    <property type="protein sequence ID" value="OWQ88546.1"/>
    <property type="molecule type" value="Genomic_DNA"/>
</dbReference>
<dbReference type="Pfam" id="PF00885">
    <property type="entry name" value="DMRL_synthase"/>
    <property type="match status" value="1"/>
</dbReference>
<evidence type="ECO:0000256" key="6">
    <source>
        <dbReference type="ARBA" id="ARBA00048785"/>
    </source>
</evidence>
<comment type="caution">
    <text evidence="9">The sequence shown here is derived from an EMBL/GenBank/DDBJ whole genome shotgun (WGS) entry which is preliminary data.</text>
</comment>
<comment type="similarity">
    <text evidence="2 7">Belongs to the DMRL synthase family.</text>
</comment>
<evidence type="ECO:0000256" key="2">
    <source>
        <dbReference type="ARBA" id="ARBA00007424"/>
    </source>
</evidence>
<evidence type="ECO:0000256" key="4">
    <source>
        <dbReference type="ARBA" id="ARBA00022619"/>
    </source>
</evidence>
<dbReference type="InterPro" id="IPR034964">
    <property type="entry name" value="LS"/>
</dbReference>
<feature type="binding site" evidence="7">
    <location>
        <position position="152"/>
    </location>
    <ligand>
        <name>(2S)-2-hydroxy-3-oxobutyl phosphate</name>
        <dbReference type="ChEBI" id="CHEBI:58830"/>
    </ligand>
</feature>
<dbReference type="UniPathway" id="UPA00275">
    <property type="reaction ID" value="UER00404"/>
</dbReference>
<gene>
    <name evidence="7" type="primary">ribH</name>
    <name evidence="9" type="ORF">CDN99_16995</name>
</gene>
<dbReference type="GO" id="GO:0009231">
    <property type="term" value="P:riboflavin biosynthetic process"/>
    <property type="evidence" value="ECO:0007669"/>
    <property type="project" value="UniProtKB-UniRule"/>
</dbReference>
<protein>
    <recommendedName>
        <fullName evidence="3 7">6,7-dimethyl-8-ribityllumazine synthase</fullName>
        <shortName evidence="7">DMRL synthase</shortName>
        <shortName evidence="7">LS</shortName>
        <shortName evidence="7">Lumazine synthase</shortName>
        <ecNumber evidence="3 7">2.5.1.78</ecNumber>
    </recommendedName>
</protein>
<sequence length="186" mass="19568">MNQTSQTNLSHSTAAAGGAHPSHVSSASSGSPRVGGDRVPRVAIVSATWHAELVGRCRESAIRGLQSAGPVHVETFEVPGAFEIPLHAMKLARSGQFDAVLACALVVDGGIYRHEFVAQAVIDGLMRAQLDTGVPVFSAVLTPQAFHEHAVHHGFFHEHLVSKGTELASACRATLAALRRLEALTA</sequence>
<dbReference type="OrthoDB" id="9797659at2"/>
<dbReference type="EC" id="2.5.1.78" evidence="3 7"/>
<dbReference type="GO" id="GO:0005829">
    <property type="term" value="C:cytosol"/>
    <property type="evidence" value="ECO:0007669"/>
    <property type="project" value="TreeGrafter"/>
</dbReference>
<evidence type="ECO:0000256" key="1">
    <source>
        <dbReference type="ARBA" id="ARBA00004917"/>
    </source>
</evidence>
<evidence type="ECO:0000256" key="8">
    <source>
        <dbReference type="SAM" id="MobiDB-lite"/>
    </source>
</evidence>
<evidence type="ECO:0000313" key="9">
    <source>
        <dbReference type="EMBL" id="OWQ88546.1"/>
    </source>
</evidence>
<comment type="catalytic activity">
    <reaction evidence="6 7">
        <text>(2S)-2-hydroxy-3-oxobutyl phosphate + 5-amino-6-(D-ribitylamino)uracil = 6,7-dimethyl-8-(1-D-ribityl)lumazine + phosphate + 2 H2O + H(+)</text>
        <dbReference type="Rhea" id="RHEA:26152"/>
        <dbReference type="ChEBI" id="CHEBI:15377"/>
        <dbReference type="ChEBI" id="CHEBI:15378"/>
        <dbReference type="ChEBI" id="CHEBI:15934"/>
        <dbReference type="ChEBI" id="CHEBI:43474"/>
        <dbReference type="ChEBI" id="CHEBI:58201"/>
        <dbReference type="ChEBI" id="CHEBI:58830"/>
        <dbReference type="EC" id="2.5.1.78"/>
    </reaction>
</comment>
<dbReference type="Proteomes" id="UP000197468">
    <property type="component" value="Unassembled WGS sequence"/>
</dbReference>
<evidence type="ECO:0000256" key="7">
    <source>
        <dbReference type="HAMAP-Rule" id="MF_00178"/>
    </source>
</evidence>
<feature type="region of interest" description="Disordered" evidence="8">
    <location>
        <begin position="1"/>
        <end position="36"/>
    </location>
</feature>
<comment type="function">
    <text evidence="7">Catalyzes the formation of 6,7-dimethyl-8-ribityllumazine by condensation of 5-amino-6-(D-ribitylamino)uracil with 3,4-dihydroxy-2-butanone 4-phosphate. This is the penultimate step in the biosynthesis of riboflavin.</text>
</comment>
<feature type="compositionally biased region" description="Polar residues" evidence="8">
    <location>
        <begin position="1"/>
        <end position="13"/>
    </location>
</feature>
<organism evidence="9 10">
    <name type="scientific">Roseateles aquatilis</name>
    <dbReference type="NCBI Taxonomy" id="431061"/>
    <lineage>
        <taxon>Bacteria</taxon>
        <taxon>Pseudomonadati</taxon>
        <taxon>Pseudomonadota</taxon>
        <taxon>Betaproteobacteria</taxon>
        <taxon>Burkholderiales</taxon>
        <taxon>Sphaerotilaceae</taxon>
        <taxon>Roseateles</taxon>
    </lineage>
</organism>
<dbReference type="PANTHER" id="PTHR21058">
    <property type="entry name" value="6,7-DIMETHYL-8-RIBITYLLUMAZINE SYNTHASE DMRL SYNTHASE LUMAZINE SYNTHASE"/>
    <property type="match status" value="1"/>
</dbReference>
<dbReference type="GO" id="GO:0009349">
    <property type="term" value="C:riboflavin synthase complex"/>
    <property type="evidence" value="ECO:0007669"/>
    <property type="project" value="InterPro"/>
</dbReference>
<feature type="compositionally biased region" description="Low complexity" evidence="8">
    <location>
        <begin position="14"/>
        <end position="34"/>
    </location>
</feature>
<dbReference type="InterPro" id="IPR036467">
    <property type="entry name" value="LS/RS_sf"/>
</dbReference>